<reference evidence="6 7" key="1">
    <citation type="submission" date="2021-03" db="EMBL/GenBank/DDBJ databases">
        <title>Genomic Encyclopedia of Type Strains, Phase IV (KMG-IV): sequencing the most valuable type-strain genomes for metagenomic binning, comparative biology and taxonomic classification.</title>
        <authorList>
            <person name="Goeker M."/>
        </authorList>
    </citation>
    <scope>NUCLEOTIDE SEQUENCE [LARGE SCALE GENOMIC DNA]</scope>
    <source>
        <strain evidence="6 7">DSM 40526</strain>
    </source>
</reference>
<comment type="similarity">
    <text evidence="1">Belongs to the ABC transporter superfamily.</text>
</comment>
<keyword evidence="3" id="KW-0547">Nucleotide-binding</keyword>
<protein>
    <submittedName>
        <fullName evidence="6">ABC-2 type transport system ATP-binding protein</fullName>
    </submittedName>
</protein>
<dbReference type="InterPro" id="IPR027417">
    <property type="entry name" value="P-loop_NTPase"/>
</dbReference>
<sequence>MIEIRELTKRYGNVTAVDGLSFTVGAGRVTGLLGPSGAGKSTTLRLLLGLSAPTSGSASIGGREFRDRPPGAREVGVLLGTSGVYCPHGGNTAREYLTGVARRHGIPLGRLDDVLDIAGLTSAEHRRVATFSLGMRQRLGIACALLADPPVLVLDEPLNGLDQRGLRWARTLFHRLAAEGRTVLVSGQLPMELADMADELVIIARGELVAGQRAARLAVRGRRLPVSVRTPDVAVLSSLLADEGAAVELNEDQSLTVTGLSARRIGDVAFLNVVPLHELAPEIPER</sequence>
<keyword evidence="2" id="KW-0813">Transport</keyword>
<organism evidence="6 7">
    <name type="scientific">Streptomyces avidinii</name>
    <dbReference type="NCBI Taxonomy" id="1895"/>
    <lineage>
        <taxon>Bacteria</taxon>
        <taxon>Bacillati</taxon>
        <taxon>Actinomycetota</taxon>
        <taxon>Actinomycetes</taxon>
        <taxon>Kitasatosporales</taxon>
        <taxon>Streptomycetaceae</taxon>
        <taxon>Streptomyces</taxon>
    </lineage>
</organism>
<comment type="caution">
    <text evidence="6">The sequence shown here is derived from an EMBL/GenBank/DDBJ whole genome shotgun (WGS) entry which is preliminary data.</text>
</comment>
<dbReference type="InterPro" id="IPR003439">
    <property type="entry name" value="ABC_transporter-like_ATP-bd"/>
</dbReference>
<gene>
    <name evidence="6" type="ORF">J2Z77_007343</name>
</gene>
<dbReference type="Proteomes" id="UP001519310">
    <property type="component" value="Unassembled WGS sequence"/>
</dbReference>
<evidence type="ECO:0000313" key="7">
    <source>
        <dbReference type="Proteomes" id="UP001519310"/>
    </source>
</evidence>
<dbReference type="Gene3D" id="3.40.50.300">
    <property type="entry name" value="P-loop containing nucleotide triphosphate hydrolases"/>
    <property type="match status" value="1"/>
</dbReference>
<dbReference type="PANTHER" id="PTHR43335:SF4">
    <property type="entry name" value="ABC TRANSPORTER, ATP-BINDING PROTEIN"/>
    <property type="match status" value="1"/>
</dbReference>
<dbReference type="InterPro" id="IPR003593">
    <property type="entry name" value="AAA+_ATPase"/>
</dbReference>
<dbReference type="PROSITE" id="PS50893">
    <property type="entry name" value="ABC_TRANSPORTER_2"/>
    <property type="match status" value="1"/>
</dbReference>
<dbReference type="PANTHER" id="PTHR43335">
    <property type="entry name" value="ABC TRANSPORTER, ATP-BINDING PROTEIN"/>
    <property type="match status" value="1"/>
</dbReference>
<dbReference type="InterPro" id="IPR017871">
    <property type="entry name" value="ABC_transporter-like_CS"/>
</dbReference>
<evidence type="ECO:0000256" key="4">
    <source>
        <dbReference type="ARBA" id="ARBA00022840"/>
    </source>
</evidence>
<dbReference type="RefSeq" id="WP_189973971.1">
    <property type="nucleotide sequence ID" value="NZ_BMVL01000021.1"/>
</dbReference>
<name>A0ABS4LH93_STRAV</name>
<dbReference type="PROSITE" id="PS00211">
    <property type="entry name" value="ABC_TRANSPORTER_1"/>
    <property type="match status" value="1"/>
</dbReference>
<proteinExistence type="inferred from homology"/>
<dbReference type="EMBL" id="JAGGLQ010000025">
    <property type="protein sequence ID" value="MBP2041483.1"/>
    <property type="molecule type" value="Genomic_DNA"/>
</dbReference>
<evidence type="ECO:0000256" key="3">
    <source>
        <dbReference type="ARBA" id="ARBA00022741"/>
    </source>
</evidence>
<keyword evidence="7" id="KW-1185">Reference proteome</keyword>
<evidence type="ECO:0000256" key="2">
    <source>
        <dbReference type="ARBA" id="ARBA00022448"/>
    </source>
</evidence>
<feature type="domain" description="ABC transporter" evidence="5">
    <location>
        <begin position="2"/>
        <end position="230"/>
    </location>
</feature>
<evidence type="ECO:0000256" key="1">
    <source>
        <dbReference type="ARBA" id="ARBA00005417"/>
    </source>
</evidence>
<dbReference type="SMART" id="SM00382">
    <property type="entry name" value="AAA"/>
    <property type="match status" value="1"/>
</dbReference>
<dbReference type="Pfam" id="PF00005">
    <property type="entry name" value="ABC_tran"/>
    <property type="match status" value="1"/>
</dbReference>
<keyword evidence="4 6" id="KW-0067">ATP-binding</keyword>
<evidence type="ECO:0000313" key="6">
    <source>
        <dbReference type="EMBL" id="MBP2041483.1"/>
    </source>
</evidence>
<dbReference type="SUPFAM" id="SSF52540">
    <property type="entry name" value="P-loop containing nucleoside triphosphate hydrolases"/>
    <property type="match status" value="1"/>
</dbReference>
<dbReference type="GO" id="GO:0005524">
    <property type="term" value="F:ATP binding"/>
    <property type="evidence" value="ECO:0007669"/>
    <property type="project" value="UniProtKB-KW"/>
</dbReference>
<accession>A0ABS4LH93</accession>
<evidence type="ECO:0000259" key="5">
    <source>
        <dbReference type="PROSITE" id="PS50893"/>
    </source>
</evidence>